<dbReference type="EMBL" id="JH598009">
    <property type="status" value="NOT_ANNOTATED_CDS"/>
    <property type="molecule type" value="Genomic_DNA"/>
</dbReference>
<dbReference type="AlphaFoldDB" id="M4B916"/>
<dbReference type="InParanoid" id="M4B916"/>
<keyword evidence="3" id="KW-1185">Reference proteome</keyword>
<keyword evidence="1" id="KW-0812">Transmembrane</keyword>
<evidence type="ECO:0000313" key="3">
    <source>
        <dbReference type="Proteomes" id="UP000011713"/>
    </source>
</evidence>
<reference evidence="2" key="2">
    <citation type="submission" date="2015-06" db="UniProtKB">
        <authorList>
            <consortium name="EnsemblProtists"/>
        </authorList>
    </citation>
    <scope>IDENTIFICATION</scope>
    <source>
        <strain evidence="2">Emoy2</strain>
    </source>
</reference>
<keyword evidence="1" id="KW-0472">Membrane</keyword>
<feature type="transmembrane region" description="Helical" evidence="1">
    <location>
        <begin position="6"/>
        <end position="26"/>
    </location>
</feature>
<accession>M4B916</accession>
<name>M4B916_HYAAE</name>
<dbReference type="EnsemblProtists" id="HpaT802775">
    <property type="protein sequence ID" value="HpaP802775"/>
    <property type="gene ID" value="HpaG802775"/>
</dbReference>
<reference evidence="3" key="1">
    <citation type="journal article" date="2010" name="Science">
        <title>Signatures of adaptation to obligate biotrophy in the Hyaloperonospora arabidopsidis genome.</title>
        <authorList>
            <person name="Baxter L."/>
            <person name="Tripathy S."/>
            <person name="Ishaque N."/>
            <person name="Boot N."/>
            <person name="Cabral A."/>
            <person name="Kemen E."/>
            <person name="Thines M."/>
            <person name="Ah-Fong A."/>
            <person name="Anderson R."/>
            <person name="Badejoko W."/>
            <person name="Bittner-Eddy P."/>
            <person name="Boore J.L."/>
            <person name="Chibucos M.C."/>
            <person name="Coates M."/>
            <person name="Dehal P."/>
            <person name="Delehaunty K."/>
            <person name="Dong S."/>
            <person name="Downton P."/>
            <person name="Dumas B."/>
            <person name="Fabro G."/>
            <person name="Fronick C."/>
            <person name="Fuerstenberg S.I."/>
            <person name="Fulton L."/>
            <person name="Gaulin E."/>
            <person name="Govers F."/>
            <person name="Hughes L."/>
            <person name="Humphray S."/>
            <person name="Jiang R.H."/>
            <person name="Judelson H."/>
            <person name="Kamoun S."/>
            <person name="Kyung K."/>
            <person name="Meijer H."/>
            <person name="Minx P."/>
            <person name="Morris P."/>
            <person name="Nelson J."/>
            <person name="Phuntumart V."/>
            <person name="Qutob D."/>
            <person name="Rehmany A."/>
            <person name="Rougon-Cardoso A."/>
            <person name="Ryden P."/>
            <person name="Torto-Alalibo T."/>
            <person name="Studholme D."/>
            <person name="Wang Y."/>
            <person name="Win J."/>
            <person name="Wood J."/>
            <person name="Clifton S.W."/>
            <person name="Rogers J."/>
            <person name="Van den Ackerveken G."/>
            <person name="Jones J.D."/>
            <person name="McDowell J.M."/>
            <person name="Beynon J."/>
            <person name="Tyler B.M."/>
        </authorList>
    </citation>
    <scope>NUCLEOTIDE SEQUENCE [LARGE SCALE GENOMIC DNA]</scope>
    <source>
        <strain evidence="3">Emoy2</strain>
    </source>
</reference>
<proteinExistence type="predicted"/>
<dbReference type="HOGENOM" id="CLU_2042565_0_0_1"/>
<protein>
    <submittedName>
        <fullName evidence="2">Uncharacterized protein</fullName>
    </submittedName>
</protein>
<dbReference type="Proteomes" id="UP000011713">
    <property type="component" value="Unassembled WGS sequence"/>
</dbReference>
<keyword evidence="1" id="KW-1133">Transmembrane helix</keyword>
<dbReference type="VEuPathDB" id="FungiDB:HpaG802775"/>
<evidence type="ECO:0000313" key="2">
    <source>
        <dbReference type="EnsemblProtists" id="HpaP802775"/>
    </source>
</evidence>
<evidence type="ECO:0000256" key="1">
    <source>
        <dbReference type="SAM" id="Phobius"/>
    </source>
</evidence>
<sequence>MTARHSSDSWLSIFVPFRLILTFLSASHKRRKRSNNDGATEECVVGRTTHYPLLTLFSCDLLSQSRLAHFMRKCSCCCHLMCFLYGVKCGANSNLDIRVVFKTKELLATRRWINRASRPTD</sequence>
<organism evidence="2 3">
    <name type="scientific">Hyaloperonospora arabidopsidis (strain Emoy2)</name>
    <name type="common">Downy mildew agent</name>
    <name type="synonym">Peronospora arabidopsidis</name>
    <dbReference type="NCBI Taxonomy" id="559515"/>
    <lineage>
        <taxon>Eukaryota</taxon>
        <taxon>Sar</taxon>
        <taxon>Stramenopiles</taxon>
        <taxon>Oomycota</taxon>
        <taxon>Peronosporomycetes</taxon>
        <taxon>Peronosporales</taxon>
        <taxon>Peronosporaceae</taxon>
        <taxon>Hyaloperonospora</taxon>
    </lineage>
</organism>